<accession>A0A5N6VI77</accession>
<proteinExistence type="predicted"/>
<name>A0A5N6VI77_9EURO</name>
<gene>
    <name evidence="2" type="ORF">BDV41DRAFT_581608</name>
</gene>
<evidence type="ECO:0000256" key="1">
    <source>
        <dbReference type="SAM" id="SignalP"/>
    </source>
</evidence>
<organism evidence="2 3">
    <name type="scientific">Aspergillus transmontanensis</name>
    <dbReference type="NCBI Taxonomy" id="1034304"/>
    <lineage>
        <taxon>Eukaryota</taxon>
        <taxon>Fungi</taxon>
        <taxon>Dikarya</taxon>
        <taxon>Ascomycota</taxon>
        <taxon>Pezizomycotina</taxon>
        <taxon>Eurotiomycetes</taxon>
        <taxon>Eurotiomycetidae</taxon>
        <taxon>Eurotiales</taxon>
        <taxon>Aspergillaceae</taxon>
        <taxon>Aspergillus</taxon>
        <taxon>Aspergillus subgen. Circumdati</taxon>
    </lineage>
</organism>
<feature type="chain" id="PRO_5024910770" evidence="1">
    <location>
        <begin position="22"/>
        <end position="130"/>
    </location>
</feature>
<keyword evidence="1" id="KW-0732">Signal</keyword>
<protein>
    <submittedName>
        <fullName evidence="2">Uncharacterized protein</fullName>
    </submittedName>
</protein>
<feature type="signal peptide" evidence="1">
    <location>
        <begin position="1"/>
        <end position="21"/>
    </location>
</feature>
<evidence type="ECO:0000313" key="2">
    <source>
        <dbReference type="EMBL" id="KAE8308217.1"/>
    </source>
</evidence>
<dbReference type="Proteomes" id="UP000325433">
    <property type="component" value="Unassembled WGS sequence"/>
</dbReference>
<evidence type="ECO:0000313" key="3">
    <source>
        <dbReference type="Proteomes" id="UP000325433"/>
    </source>
</evidence>
<dbReference type="AlphaFoldDB" id="A0A5N6VI77"/>
<keyword evidence="3" id="KW-1185">Reference proteome</keyword>
<dbReference type="EMBL" id="ML738388">
    <property type="protein sequence ID" value="KAE8308217.1"/>
    <property type="molecule type" value="Genomic_DNA"/>
</dbReference>
<reference evidence="3" key="1">
    <citation type="submission" date="2019-04" db="EMBL/GenBank/DDBJ databases">
        <title>Friends and foes A comparative genomics studyof 23 Aspergillus species from section Flavi.</title>
        <authorList>
            <consortium name="DOE Joint Genome Institute"/>
            <person name="Kjaerbolling I."/>
            <person name="Vesth T."/>
            <person name="Frisvad J.C."/>
            <person name="Nybo J.L."/>
            <person name="Theobald S."/>
            <person name="Kildgaard S."/>
            <person name="Isbrandt T."/>
            <person name="Kuo A."/>
            <person name="Sato A."/>
            <person name="Lyhne E.K."/>
            <person name="Kogle M.E."/>
            <person name="Wiebenga A."/>
            <person name="Kun R.S."/>
            <person name="Lubbers R.J."/>
            <person name="Makela M.R."/>
            <person name="Barry K."/>
            <person name="Chovatia M."/>
            <person name="Clum A."/>
            <person name="Daum C."/>
            <person name="Haridas S."/>
            <person name="He G."/>
            <person name="LaButti K."/>
            <person name="Lipzen A."/>
            <person name="Mondo S."/>
            <person name="Riley R."/>
            <person name="Salamov A."/>
            <person name="Simmons B.A."/>
            <person name="Magnuson J.K."/>
            <person name="Henrissat B."/>
            <person name="Mortensen U.H."/>
            <person name="Larsen T.O."/>
            <person name="Devries R.P."/>
            <person name="Grigoriev I.V."/>
            <person name="Machida M."/>
            <person name="Baker S.E."/>
            <person name="Andersen M.R."/>
        </authorList>
    </citation>
    <scope>NUCLEOTIDE SEQUENCE [LARGE SCALE GENOMIC DNA]</scope>
    <source>
        <strain evidence="3">CBS 130015</strain>
    </source>
</reference>
<sequence length="130" mass="14463">MGWAWFFSLWAVTLLANKVACQQMPPCTATCMETGNASNTMCGIEPRDISHITKTVTSVFMDLAIAFTLMRCSESPDHFGPEDIFVVLALMFALPNGALEYPMAKDGHGKDIWTVPFDSITHILKFTWVL</sequence>